<evidence type="ECO:0000313" key="4">
    <source>
        <dbReference type="Proteomes" id="UP000549343"/>
    </source>
</evidence>
<evidence type="ECO:0000256" key="1">
    <source>
        <dbReference type="SAM" id="Phobius"/>
    </source>
</evidence>
<reference evidence="5" key="2">
    <citation type="journal article" date="2019" name="Int. J. Syst. Evol. Microbiol.">
        <title>The Global Catalogue of Microorganisms (GCM) 10K type strain sequencing project: providing services to taxonomists for standard genome sequencing and annotation.</title>
        <authorList>
            <consortium name="The Broad Institute Genomics Platform"/>
            <consortium name="The Broad Institute Genome Sequencing Center for Infectious Disease"/>
            <person name="Wu L."/>
            <person name="Ma J."/>
        </authorList>
    </citation>
    <scope>NUCLEOTIDE SEQUENCE [LARGE SCALE GENOMIC DNA]</scope>
    <source>
        <strain evidence="5">JCM 10667</strain>
    </source>
</reference>
<organism evidence="3 4">
    <name type="scientific">Actinomadura livida</name>
    <dbReference type="NCBI Taxonomy" id="79909"/>
    <lineage>
        <taxon>Bacteria</taxon>
        <taxon>Bacillati</taxon>
        <taxon>Actinomycetota</taxon>
        <taxon>Actinomycetes</taxon>
        <taxon>Streptosporangiales</taxon>
        <taxon>Thermomonosporaceae</taxon>
        <taxon>Actinomadura</taxon>
    </lineage>
</organism>
<reference evidence="3 4" key="3">
    <citation type="submission" date="2020-08" db="EMBL/GenBank/DDBJ databases">
        <title>Sequencing the genomes of 1000 actinobacteria strains.</title>
        <authorList>
            <person name="Klenk H.-P."/>
        </authorList>
    </citation>
    <scope>NUCLEOTIDE SEQUENCE [LARGE SCALE GENOMIC DNA]</scope>
    <source>
        <strain evidence="3 4">DSM 44772</strain>
    </source>
</reference>
<sequence>MTAQDTTAAPNGTTTNYAGDSAYVGVQAGVVHGDVYVYETPAGASPAEMFEIGVRLLTGGIPGKARELIGRAVMDGGLTGSRVCFHWQLALVSGRTRHEMPQEHLTMLHRAPGTCNATGDDAWADGVRTLCRLLESAQQPDEDLRPLLKDLDGLADPQRSMILRHLQLFLDGPLENQMWRRALDSAQQKQMANGRADRVWKFFEPKPARPRVREPRPPDLTTGTWVQALVSTAVLTAAAIHIAYLLVRELQAVALLAYLLSVGGGYCAARGGVEWRFRIERRRVKDAQYAPWTRPRSAPSGGFADKVSRRLDHYFARYVPRDTSRSVWLAETAGIRRCLRDEIVDVYREQRTGVERISWLIRYRVSDVRTRWENGTLWNYRQELATPPASMLLTVLGLALLVPGVTWTLEVAVRIDPLSVVRTAALALPAGVIAAHAWLRIVLERRRYAADLAENTQTLKACEAAFKRWKAKLADKPDDRQMATWLDCDRKMLLDEALRHYRLTMSGLISHAFIETRAFPGRSARVRKGPWRYERYKLLLFLLTTDGVRQLNAELDFAKGTFHDRHRTNYRYEAVAAVRVRQTDDDEHDFRLTLVNGEEIHVEAMAPEAEKLQDEPSSVVSEVTQDAANLRHTLTVMEGIAAEGKRWIVRERQRLGDRTESGPHPAESK</sequence>
<dbReference type="EMBL" id="BAAAHD010000025">
    <property type="protein sequence ID" value="GAA0565413.1"/>
    <property type="molecule type" value="Genomic_DNA"/>
</dbReference>
<dbReference type="AlphaFoldDB" id="A0A7W7IDG1"/>
<proteinExistence type="predicted"/>
<feature type="transmembrane region" description="Helical" evidence="1">
    <location>
        <begin position="389"/>
        <end position="409"/>
    </location>
</feature>
<dbReference type="EMBL" id="JACHMV010000001">
    <property type="protein sequence ID" value="MBB4774708.1"/>
    <property type="molecule type" value="Genomic_DNA"/>
</dbReference>
<protein>
    <submittedName>
        <fullName evidence="3">Uncharacterized protein</fullName>
    </submittedName>
</protein>
<dbReference type="RefSeq" id="WP_184883532.1">
    <property type="nucleotide sequence ID" value="NZ_BAAAHD010000025.1"/>
</dbReference>
<keyword evidence="1" id="KW-0812">Transmembrane</keyword>
<keyword evidence="5" id="KW-1185">Reference proteome</keyword>
<keyword evidence="1" id="KW-1133">Transmembrane helix</keyword>
<reference evidence="2" key="1">
    <citation type="journal article" date="2014" name="Int. J. Syst. Evol. Microbiol.">
        <title>Complete genome of a new Firmicutes species belonging to the dominant human colonic microbiota ('Ruminococcus bicirculans') reveals two chromosomes and a selective capacity to utilize plant glucans.</title>
        <authorList>
            <consortium name="NISC Comparative Sequencing Program"/>
            <person name="Wegmann U."/>
            <person name="Louis P."/>
            <person name="Goesmann A."/>
            <person name="Henrissat B."/>
            <person name="Duncan S.H."/>
            <person name="Flint H.J."/>
        </authorList>
    </citation>
    <scope>NUCLEOTIDE SEQUENCE</scope>
    <source>
        <strain evidence="2">JCM 10667</strain>
    </source>
</reference>
<evidence type="ECO:0000313" key="2">
    <source>
        <dbReference type="EMBL" id="GAA0565413.1"/>
    </source>
</evidence>
<name>A0A7W7IDG1_9ACTN</name>
<dbReference type="Proteomes" id="UP001501427">
    <property type="component" value="Unassembled WGS sequence"/>
</dbReference>
<feature type="transmembrane region" description="Helical" evidence="1">
    <location>
        <begin position="421"/>
        <end position="439"/>
    </location>
</feature>
<reference evidence="2" key="4">
    <citation type="submission" date="2023-12" db="EMBL/GenBank/DDBJ databases">
        <authorList>
            <person name="Sun Q."/>
            <person name="Inoue M."/>
        </authorList>
    </citation>
    <scope>NUCLEOTIDE SEQUENCE</scope>
    <source>
        <strain evidence="2">JCM 10667</strain>
    </source>
</reference>
<feature type="transmembrane region" description="Helical" evidence="1">
    <location>
        <begin position="225"/>
        <end position="247"/>
    </location>
</feature>
<comment type="caution">
    <text evidence="3">The sequence shown here is derived from an EMBL/GenBank/DDBJ whole genome shotgun (WGS) entry which is preliminary data.</text>
</comment>
<evidence type="ECO:0000313" key="3">
    <source>
        <dbReference type="EMBL" id="MBB4774708.1"/>
    </source>
</evidence>
<evidence type="ECO:0000313" key="5">
    <source>
        <dbReference type="Proteomes" id="UP001501427"/>
    </source>
</evidence>
<accession>A0A7W7IDG1</accession>
<keyword evidence="1" id="KW-0472">Membrane</keyword>
<dbReference type="Proteomes" id="UP000549343">
    <property type="component" value="Unassembled WGS sequence"/>
</dbReference>
<gene>
    <name evidence="3" type="ORF">F4557_003126</name>
    <name evidence="2" type="ORF">GCM10009546_29520</name>
</gene>
<feature type="transmembrane region" description="Helical" evidence="1">
    <location>
        <begin position="253"/>
        <end position="273"/>
    </location>
</feature>